<proteinExistence type="predicted"/>
<dbReference type="Pfam" id="PF02517">
    <property type="entry name" value="Rce1-like"/>
    <property type="match status" value="1"/>
</dbReference>
<keyword evidence="2" id="KW-1133">Transmembrane helix</keyword>
<feature type="compositionally biased region" description="Low complexity" evidence="1">
    <location>
        <begin position="179"/>
        <end position="194"/>
    </location>
</feature>
<dbReference type="OMA" id="APWRWED"/>
<evidence type="ECO:0000313" key="5">
    <source>
        <dbReference type="Proteomes" id="UP000006906"/>
    </source>
</evidence>
<dbReference type="InterPro" id="IPR003675">
    <property type="entry name" value="Rce1/LyrA-like_dom"/>
</dbReference>
<organism evidence="4 5">
    <name type="scientific">Chlamydomonas reinhardtii</name>
    <name type="common">Chlamydomonas smithii</name>
    <dbReference type="NCBI Taxonomy" id="3055"/>
    <lineage>
        <taxon>Eukaryota</taxon>
        <taxon>Viridiplantae</taxon>
        <taxon>Chlorophyta</taxon>
        <taxon>core chlorophytes</taxon>
        <taxon>Chlorophyceae</taxon>
        <taxon>CS clade</taxon>
        <taxon>Chlamydomonadales</taxon>
        <taxon>Chlamydomonadaceae</taxon>
        <taxon>Chlamydomonas</taxon>
    </lineage>
</organism>
<dbReference type="KEGG" id="cre:CHLRE_12g556150v5"/>
<feature type="domain" description="CAAX prenyl protease 2/Lysostaphin resistance protein A-like" evidence="3">
    <location>
        <begin position="346"/>
        <end position="432"/>
    </location>
</feature>
<dbReference type="PANTHER" id="PTHR43592:SF7">
    <property type="entry name" value="CAAX AMINO TERMINAL PROTEASE FAMILY PROTEIN"/>
    <property type="match status" value="1"/>
</dbReference>
<reference evidence="4 5" key="1">
    <citation type="journal article" date="2007" name="Science">
        <title>The Chlamydomonas genome reveals the evolution of key animal and plant functions.</title>
        <authorList>
            <person name="Merchant S.S."/>
            <person name="Prochnik S.E."/>
            <person name="Vallon O."/>
            <person name="Harris E.H."/>
            <person name="Karpowicz S.J."/>
            <person name="Witman G.B."/>
            <person name="Terry A."/>
            <person name="Salamov A."/>
            <person name="Fritz-Laylin L.K."/>
            <person name="Marechal-Drouard L."/>
            <person name="Marshall W.F."/>
            <person name="Qu L.H."/>
            <person name="Nelson D.R."/>
            <person name="Sanderfoot A.A."/>
            <person name="Spalding M.H."/>
            <person name="Kapitonov V.V."/>
            <person name="Ren Q."/>
            <person name="Ferris P."/>
            <person name="Lindquist E."/>
            <person name="Shapiro H."/>
            <person name="Lucas S.M."/>
            <person name="Grimwood J."/>
            <person name="Schmutz J."/>
            <person name="Cardol P."/>
            <person name="Cerutti H."/>
            <person name="Chanfreau G."/>
            <person name="Chen C.L."/>
            <person name="Cognat V."/>
            <person name="Croft M.T."/>
            <person name="Dent R."/>
            <person name="Dutcher S."/>
            <person name="Fernandez E."/>
            <person name="Fukuzawa H."/>
            <person name="Gonzalez-Ballester D."/>
            <person name="Gonzalez-Halphen D."/>
            <person name="Hallmann A."/>
            <person name="Hanikenne M."/>
            <person name="Hippler M."/>
            <person name="Inwood W."/>
            <person name="Jabbari K."/>
            <person name="Kalanon M."/>
            <person name="Kuras R."/>
            <person name="Lefebvre P.A."/>
            <person name="Lemaire S.D."/>
            <person name="Lobanov A.V."/>
            <person name="Lohr M."/>
            <person name="Manuell A."/>
            <person name="Meier I."/>
            <person name="Mets L."/>
            <person name="Mittag M."/>
            <person name="Mittelmeier T."/>
            <person name="Moroney J.V."/>
            <person name="Moseley J."/>
            <person name="Napoli C."/>
            <person name="Nedelcu A.M."/>
            <person name="Niyogi K."/>
            <person name="Novoselov S.V."/>
            <person name="Paulsen I.T."/>
            <person name="Pazour G."/>
            <person name="Purton S."/>
            <person name="Ral J.P."/>
            <person name="Riano-Pachon D.M."/>
            <person name="Riekhof W."/>
            <person name="Rymarquis L."/>
            <person name="Schroda M."/>
            <person name="Stern D."/>
            <person name="Umen J."/>
            <person name="Willows R."/>
            <person name="Wilson N."/>
            <person name="Zimmer S.L."/>
            <person name="Allmer J."/>
            <person name="Balk J."/>
            <person name="Bisova K."/>
            <person name="Chen C.J."/>
            <person name="Elias M."/>
            <person name="Gendler K."/>
            <person name="Hauser C."/>
            <person name="Lamb M.R."/>
            <person name="Ledford H."/>
            <person name="Long J.C."/>
            <person name="Minagawa J."/>
            <person name="Page M.D."/>
            <person name="Pan J."/>
            <person name="Pootakham W."/>
            <person name="Roje S."/>
            <person name="Rose A."/>
            <person name="Stahlberg E."/>
            <person name="Terauchi A.M."/>
            <person name="Yang P."/>
            <person name="Ball S."/>
            <person name="Bowler C."/>
            <person name="Dieckmann C.L."/>
            <person name="Gladyshev V.N."/>
            <person name="Green P."/>
            <person name="Jorgensen R."/>
            <person name="Mayfield S."/>
            <person name="Mueller-Roeber B."/>
            <person name="Rajamani S."/>
            <person name="Sayre R.T."/>
            <person name="Brokstein P."/>
            <person name="Dubchak I."/>
            <person name="Goodstein D."/>
            <person name="Hornick L."/>
            <person name="Huang Y.W."/>
            <person name="Jhaveri J."/>
            <person name="Luo Y."/>
            <person name="Martinez D."/>
            <person name="Ngau W.C."/>
            <person name="Otillar B."/>
            <person name="Poliakov A."/>
            <person name="Porter A."/>
            <person name="Szajkowski L."/>
            <person name="Werner G."/>
            <person name="Zhou K."/>
            <person name="Grigoriev I.V."/>
            <person name="Rokhsar D.S."/>
            <person name="Grossman A.R."/>
        </authorList>
    </citation>
    <scope>NUCLEOTIDE SEQUENCE [LARGE SCALE GENOMIC DNA]</scope>
    <source>
        <strain evidence="5">CC-503</strain>
    </source>
</reference>
<dbReference type="Proteomes" id="UP000006906">
    <property type="component" value="Chromosome 12"/>
</dbReference>
<dbReference type="RefSeq" id="XP_042918911.1">
    <property type="nucleotide sequence ID" value="XM_043069088.1"/>
</dbReference>
<dbReference type="STRING" id="3055.A0A2K3D5T0"/>
<keyword evidence="5" id="KW-1185">Reference proteome</keyword>
<dbReference type="AlphaFoldDB" id="A0A2K3D5T0"/>
<feature type="region of interest" description="Disordered" evidence="1">
    <location>
        <begin position="34"/>
        <end position="143"/>
    </location>
</feature>
<dbReference type="PANTHER" id="PTHR43592">
    <property type="entry name" value="CAAX AMINO TERMINAL PROTEASE"/>
    <property type="match status" value="1"/>
</dbReference>
<evidence type="ECO:0000256" key="2">
    <source>
        <dbReference type="SAM" id="Phobius"/>
    </source>
</evidence>
<evidence type="ECO:0000313" key="4">
    <source>
        <dbReference type="EMBL" id="PNW75893.1"/>
    </source>
</evidence>
<dbReference type="ExpressionAtlas" id="A0A2K3D5T0">
    <property type="expression patterns" value="baseline"/>
</dbReference>
<accession>A0A2K3D5T0</accession>
<feature type="compositionally biased region" description="Basic and acidic residues" evidence="1">
    <location>
        <begin position="111"/>
        <end position="120"/>
    </location>
</feature>
<name>A0A2K3D5T0_CHLRE</name>
<feature type="compositionally biased region" description="Low complexity" evidence="1">
    <location>
        <begin position="231"/>
        <end position="241"/>
    </location>
</feature>
<dbReference type="OrthoDB" id="2017864at2759"/>
<feature type="compositionally biased region" description="Basic residues" evidence="1">
    <location>
        <begin position="34"/>
        <end position="43"/>
    </location>
</feature>
<feature type="transmembrane region" description="Helical" evidence="2">
    <location>
        <begin position="251"/>
        <end position="270"/>
    </location>
</feature>
<evidence type="ECO:0000256" key="1">
    <source>
        <dbReference type="SAM" id="MobiDB-lite"/>
    </source>
</evidence>
<protein>
    <recommendedName>
        <fullName evidence="3">CAAX prenyl protease 2/Lysostaphin resistance protein A-like domain-containing protein</fullName>
    </recommendedName>
</protein>
<dbReference type="EMBL" id="CM008973">
    <property type="protein sequence ID" value="PNW75893.1"/>
    <property type="molecule type" value="Genomic_DNA"/>
</dbReference>
<evidence type="ECO:0000259" key="3">
    <source>
        <dbReference type="Pfam" id="PF02517"/>
    </source>
</evidence>
<sequence length="464" mass="47090">MGPMLLQGRCLGTFTGIGTLRSRRGDALLAHARKQVKKNRKQQQRGPGDEVDELGSDPGMSATRLVLENVELPAAPSPRSRPGRNEAVSPEQIYPVFAPKPGAAQSNAPWRWEDGERDSDREDEGEEASSSGASDVPKWNPRTGFMKTQADIEAEQAAAVEAAAAAAAAAAVTSGAAGAGGLAAATPAPASAAGRPGTSGLRTGSGAAAAVRATSGPVEVSLTAPGPVQQPSAASTSAPAAAPLPPASRNAVLTSALGTGFWMAVIAVFFRNYAALNSAAAMGTDPEAVAALLRWPSGFESFADVAVAAGAAAAVTAARQALLGVWGDLREATDRSNAQILTTLNPFDIVLVALASGIPEELLFRGALIPATFPDWRGAAIAAVIFGALHTSGGRNPAFAVWAAAVGGLYGAAFLVTGNIWVPAVAHVGANAASAFIWKGKKIADMEAAREAQAREAQVAAGKR</sequence>
<feature type="region of interest" description="Disordered" evidence="1">
    <location>
        <begin position="179"/>
        <end position="241"/>
    </location>
</feature>
<keyword evidence="2" id="KW-0812">Transmembrane</keyword>
<dbReference type="GeneID" id="5719749"/>
<dbReference type="InParanoid" id="A0A2K3D5T0"/>
<keyword evidence="2" id="KW-0472">Membrane</keyword>
<gene>
    <name evidence="4" type="ORF">CHLRE_12g556150v5</name>
</gene>
<dbReference type="Gramene" id="PNW75893">
    <property type="protein sequence ID" value="PNW75893"/>
    <property type="gene ID" value="CHLRE_12g556150v5"/>
</dbReference>
<dbReference type="GO" id="GO:0004175">
    <property type="term" value="F:endopeptidase activity"/>
    <property type="evidence" value="ECO:0007669"/>
    <property type="project" value="UniProtKB-ARBA"/>
</dbReference>
<dbReference type="GO" id="GO:0080120">
    <property type="term" value="P:CAAX-box protein maturation"/>
    <property type="evidence" value="ECO:0007669"/>
    <property type="project" value="UniProtKB-ARBA"/>
</dbReference>